<dbReference type="EnsemblFungi" id="FOXG_07242T0">
    <property type="protein sequence ID" value="FOXG_07242P0"/>
    <property type="gene ID" value="FOXG_07242"/>
</dbReference>
<gene>
    <name evidence="2" type="primary">28948513</name>
</gene>
<dbReference type="AlphaFoldDB" id="A0A0D2XTE0"/>
<dbReference type="Gene3D" id="2.60.270.50">
    <property type="match status" value="1"/>
</dbReference>
<dbReference type="Proteomes" id="UP000002489">
    <property type="component" value="Unassembled WGS sequence"/>
</dbReference>
<evidence type="ECO:0000313" key="2">
    <source>
        <dbReference type="EnsemblFungi" id="FOXG_07242P0"/>
    </source>
</evidence>
<feature type="region of interest" description="Disordered" evidence="1">
    <location>
        <begin position="20"/>
        <end position="44"/>
    </location>
</feature>
<dbReference type="EnsemblFungi" id="FOXG_06675T0">
    <property type="protein sequence ID" value="FOXG_06675P0"/>
    <property type="gene ID" value="FOXG_06675"/>
</dbReference>
<evidence type="ECO:0000256" key="1">
    <source>
        <dbReference type="SAM" id="MobiDB-lite"/>
    </source>
</evidence>
<sequence>MAVRELIVMVLNHTNEELNLESESPRLGHGEWMDTPESQPPQEIRAGESGMWRCNSCHIGTGIEGSVTYRIAGYGTNNRVNLTWNVHYVGPNKFHHSVK</sequence>
<evidence type="ECO:0000313" key="3">
    <source>
        <dbReference type="Proteomes" id="UP000002489"/>
    </source>
</evidence>
<name>A0A0D2XTE0_FUSOF</name>
<dbReference type="VEuPathDB" id="FungiDB:FOXG_06584"/>
<dbReference type="VEuPathDB" id="FungiDB:FOXG_07242"/>
<reference evidence="3" key="1">
    <citation type="journal article" date="2012" name="Mol. Plant Microbe Interact.">
        <title>A highly conserved effector in Fusarium oxysporum is required for full virulence on Arabidopsis.</title>
        <authorList>
            <person name="Thatcher L.F."/>
            <person name="Gardiner D.M."/>
            <person name="Kazan K."/>
            <person name="Manners J."/>
        </authorList>
    </citation>
    <scope>NUCLEOTIDE SEQUENCE [LARGE SCALE GENOMIC DNA]</scope>
    <source>
        <strain evidence="3">Fo5176</strain>
    </source>
</reference>
<dbReference type="VEuPathDB" id="FungiDB:FOXG_06675"/>
<proteinExistence type="predicted"/>
<organism evidence="2 3">
    <name type="scientific">Fusarium oxysporum (strain Fo5176)</name>
    <name type="common">Fusarium vascular wilt</name>
    <dbReference type="NCBI Taxonomy" id="660025"/>
    <lineage>
        <taxon>Eukaryota</taxon>
        <taxon>Fungi</taxon>
        <taxon>Dikarya</taxon>
        <taxon>Ascomycota</taxon>
        <taxon>Pezizomycotina</taxon>
        <taxon>Sordariomycetes</taxon>
        <taxon>Hypocreomycetidae</taxon>
        <taxon>Hypocreales</taxon>
        <taxon>Nectriaceae</taxon>
        <taxon>Fusarium</taxon>
        <taxon>Fusarium oxysporum species complex</taxon>
    </lineage>
</organism>
<dbReference type="EnsemblFungi" id="FOXG_06584T0">
    <property type="protein sequence ID" value="FOXG_06584P0"/>
    <property type="gene ID" value="FOXG_06584"/>
</dbReference>
<reference evidence="2" key="2">
    <citation type="submission" date="2025-05" db="UniProtKB">
        <authorList>
            <consortium name="EnsemblFungi"/>
        </authorList>
    </citation>
    <scope>IDENTIFICATION</scope>
    <source>
        <strain evidence="2">4287 / CBS 123668 / FGSC 9935 / NRRL 34936</strain>
    </source>
</reference>
<accession>A0A0D2XTE0</accession>
<protein>
    <submittedName>
        <fullName evidence="2">Uncharacterized protein</fullName>
    </submittedName>
</protein>
<feature type="compositionally biased region" description="Basic and acidic residues" evidence="1">
    <location>
        <begin position="23"/>
        <end position="32"/>
    </location>
</feature>